<dbReference type="EMBL" id="JAXCLX010000001">
    <property type="protein sequence ID" value="MDY0872510.1"/>
    <property type="molecule type" value="Genomic_DNA"/>
</dbReference>
<gene>
    <name evidence="1" type="ORF">SMD31_11270</name>
</gene>
<evidence type="ECO:0000313" key="2">
    <source>
        <dbReference type="Proteomes" id="UP001271769"/>
    </source>
</evidence>
<evidence type="ECO:0000313" key="1">
    <source>
        <dbReference type="EMBL" id="MDY0872510.1"/>
    </source>
</evidence>
<proteinExistence type="predicted"/>
<name>A0ABU5E003_9PROT</name>
<comment type="caution">
    <text evidence="1">The sequence shown here is derived from an EMBL/GenBank/DDBJ whole genome shotgun (WGS) entry which is preliminary data.</text>
</comment>
<keyword evidence="2" id="KW-1185">Reference proteome</keyword>
<organism evidence="1 2">
    <name type="scientific">Dongia rigui</name>
    <dbReference type="NCBI Taxonomy" id="940149"/>
    <lineage>
        <taxon>Bacteria</taxon>
        <taxon>Pseudomonadati</taxon>
        <taxon>Pseudomonadota</taxon>
        <taxon>Alphaproteobacteria</taxon>
        <taxon>Rhodospirillales</taxon>
        <taxon>Dongiaceae</taxon>
        <taxon>Dongia</taxon>
    </lineage>
</organism>
<dbReference type="Proteomes" id="UP001271769">
    <property type="component" value="Unassembled WGS sequence"/>
</dbReference>
<dbReference type="RefSeq" id="WP_320500937.1">
    <property type="nucleotide sequence ID" value="NZ_JAXCLX010000001.1"/>
</dbReference>
<protein>
    <submittedName>
        <fullName evidence="1">Uncharacterized protein</fullName>
    </submittedName>
</protein>
<accession>A0ABU5E003</accession>
<reference evidence="1 2" key="1">
    <citation type="journal article" date="2013" name="Antonie Van Leeuwenhoek">
        <title>Dongia rigui sp. nov., isolated from freshwater of a large wetland in Korea.</title>
        <authorList>
            <person name="Baik K.S."/>
            <person name="Hwang Y.M."/>
            <person name="Choi J.S."/>
            <person name="Kwon J."/>
            <person name="Seong C.N."/>
        </authorList>
    </citation>
    <scope>NUCLEOTIDE SEQUENCE [LARGE SCALE GENOMIC DNA]</scope>
    <source>
        <strain evidence="1 2">04SU4-P</strain>
    </source>
</reference>
<sequence length="266" mass="28919">MIDEKNRPSENDAADWRLGLEDDLAGLVQQKGWRSAKDVLTSYRSLERMLGGDRVALPGKDAGPEDWGPVWEKLGRPADPAGYALSAPGGDDPAVGEYDGPTAQWFRDTAFELGLTQTQAAKLHDAFLERFGKEPQPAMVQEEEPDLRSVWGRRYDRNMAAARRAYGTFLGDEAQFNQIADGIGLSALLDLLAKVGHATGEDSMTGRADARNSGPRSAAEAMGEIGRLQAAAKADPKHPYTNKTHPDHAAAVKRMEDLFALAYGKI</sequence>